<evidence type="ECO:0000256" key="2">
    <source>
        <dbReference type="ARBA" id="ARBA00023239"/>
    </source>
</evidence>
<evidence type="ECO:0000256" key="1">
    <source>
        <dbReference type="ARBA" id="ARBA00007896"/>
    </source>
</evidence>
<reference evidence="4" key="1">
    <citation type="submission" date="2018-03" db="EMBL/GenBank/DDBJ databases">
        <title>Genomic analysis of the strain SH-1 isolated from shrimp intestine.</title>
        <authorList>
            <person name="Kim Y.-S."/>
            <person name="Kim S.-E."/>
            <person name="Kim K.-H."/>
        </authorList>
    </citation>
    <scope>NUCLEOTIDE SEQUENCE [LARGE SCALE GENOMIC DNA]</scope>
    <source>
        <strain evidence="4">SH-1</strain>
    </source>
</reference>
<evidence type="ECO:0000313" key="3">
    <source>
        <dbReference type="EMBL" id="AVO39664.1"/>
    </source>
</evidence>
<dbReference type="PANTHER" id="PTHR32022:SF10">
    <property type="entry name" value="D-GLUTAMATE CYCLASE, MITOCHONDRIAL"/>
    <property type="match status" value="1"/>
</dbReference>
<gene>
    <name evidence="3" type="ORF">C6Y53_05205</name>
</gene>
<name>A0A2S0MUU1_9RHOB</name>
<evidence type="ECO:0000313" key="4">
    <source>
        <dbReference type="Proteomes" id="UP000237655"/>
    </source>
</evidence>
<dbReference type="Proteomes" id="UP000237655">
    <property type="component" value="Chromosome"/>
</dbReference>
<protein>
    <submittedName>
        <fullName evidence="3">Putative hydro-lyase</fullName>
    </submittedName>
</protein>
<dbReference type="SUPFAM" id="SSF160920">
    <property type="entry name" value="PSTPO5379-like"/>
    <property type="match status" value="1"/>
</dbReference>
<dbReference type="Gene3D" id="3.40.1640.10">
    <property type="entry name" value="PSTPO5379-like"/>
    <property type="match status" value="1"/>
</dbReference>
<dbReference type="EMBL" id="CP027665">
    <property type="protein sequence ID" value="AVO39664.1"/>
    <property type="molecule type" value="Genomic_DNA"/>
</dbReference>
<proteinExistence type="inferred from homology"/>
<keyword evidence="2 3" id="KW-0456">Lyase</keyword>
<sequence>MDSIPLHKRVTHDQLAAMPVGQVRQALRENAYAGHTAGLCNGRLQCNLVILPAADGEDFLGFCEANPVFCPLVGVSQPGRPQIDRLGAEIDLRTDLPLFFVYRPGQAVERRQDIKALWREDLMAFAVGCSFTFEHALMRAGIGMRHVENGVTVPMFRTNIATRPAGRFAGPAVVSMRPIPEGDADRVRDICARFPHAHGAPIHIGNPGDIGIANLNRPDWGEAVRLRDGEVAAFWGCGVTTQVALSGAAPEIAITHAPGAMLITDADETDPNVLIPIESQ</sequence>
<dbReference type="InterPro" id="IPR038021">
    <property type="entry name" value="Putative_hydro-lyase"/>
</dbReference>
<dbReference type="AlphaFoldDB" id="A0A2S0MUU1"/>
<dbReference type="KEGG" id="thas:C6Y53_05205"/>
<dbReference type="Gene3D" id="3.30.2040.10">
    <property type="entry name" value="PSTPO5379-like domain"/>
    <property type="match status" value="1"/>
</dbReference>
<dbReference type="InterPro" id="IPR016938">
    <property type="entry name" value="UPF0317"/>
</dbReference>
<dbReference type="FunFam" id="3.30.2040.10:FF:000001">
    <property type="entry name" value="D-glutamate cyclase, mitochondrial"/>
    <property type="match status" value="1"/>
</dbReference>
<dbReference type="PIRSF" id="PIRSF029755">
    <property type="entry name" value="UCP029755"/>
    <property type="match status" value="1"/>
</dbReference>
<dbReference type="PANTHER" id="PTHR32022">
    <property type="entry name" value="D-GLUTAMATE CYCLASE, MITOCHONDRIAL"/>
    <property type="match status" value="1"/>
</dbReference>
<dbReference type="RefSeq" id="WP_106473968.1">
    <property type="nucleotide sequence ID" value="NZ_CP027665.1"/>
</dbReference>
<dbReference type="InterPro" id="IPR009906">
    <property type="entry name" value="D-Glu_cyclase"/>
</dbReference>
<dbReference type="Pfam" id="PF07286">
    <property type="entry name" value="D-Glu_cyclase"/>
    <property type="match status" value="1"/>
</dbReference>
<comment type="similarity">
    <text evidence="1">Belongs to the D-glutamate cyclase family.</text>
</comment>
<keyword evidence="4" id="KW-1185">Reference proteome</keyword>
<dbReference type="GO" id="GO:0016829">
    <property type="term" value="F:lyase activity"/>
    <property type="evidence" value="ECO:0007669"/>
    <property type="project" value="UniProtKB-KW"/>
</dbReference>
<dbReference type="NCBIfam" id="NF003969">
    <property type="entry name" value="PRK05463.1"/>
    <property type="match status" value="1"/>
</dbReference>
<accession>A0A2S0MUU1</accession>
<organism evidence="3 4">
    <name type="scientific">Pukyongiella litopenaei</name>
    <dbReference type="NCBI Taxonomy" id="2605946"/>
    <lineage>
        <taxon>Bacteria</taxon>
        <taxon>Pseudomonadati</taxon>
        <taxon>Pseudomonadota</taxon>
        <taxon>Alphaproteobacteria</taxon>
        <taxon>Rhodobacterales</taxon>
        <taxon>Paracoccaceae</taxon>
        <taxon>Pukyongiella</taxon>
    </lineage>
</organism>